<dbReference type="PANTHER" id="PTHR12734">
    <property type="entry name" value="METHYLTRANSFERASE-RELATED"/>
    <property type="match status" value="1"/>
</dbReference>
<keyword evidence="1" id="KW-1133">Transmembrane helix</keyword>
<reference evidence="3" key="4">
    <citation type="submission" date="2019-03" db="UniProtKB">
        <authorList>
            <consortium name="EnsemblPlants"/>
        </authorList>
    </citation>
    <scope>IDENTIFICATION</scope>
</reference>
<feature type="domain" description="Methyltransferase" evidence="2">
    <location>
        <begin position="55"/>
        <end position="124"/>
    </location>
</feature>
<keyword evidence="4" id="KW-1185">Reference proteome</keyword>
<protein>
    <recommendedName>
        <fullName evidence="2">Methyltransferase domain-containing protein</fullName>
    </recommendedName>
</protein>
<evidence type="ECO:0000256" key="1">
    <source>
        <dbReference type="SAM" id="Phobius"/>
    </source>
</evidence>
<keyword evidence="1" id="KW-0812">Transmembrane</keyword>
<sequence length="139" mass="15132">MPRPEVQAPPEIFYNESEARKYTTSSRIIEIQARISERALELLALPDDGVPKMLLDIGCGSGLSGETLTEHGHHWIGCDISQSMLDVALERETEGDLLLADMGEGLGLRPGVMDGAISISAVQVILQVFVLFLQLACRV</sequence>
<evidence type="ECO:0000313" key="3">
    <source>
        <dbReference type="EnsemblPlants" id="AET6Gv20916900.4"/>
    </source>
</evidence>
<dbReference type="SUPFAM" id="SSF53335">
    <property type="entry name" value="S-adenosyl-L-methionine-dependent methyltransferases"/>
    <property type="match status" value="1"/>
</dbReference>
<evidence type="ECO:0000313" key="4">
    <source>
        <dbReference type="Proteomes" id="UP000015105"/>
    </source>
</evidence>
<feature type="transmembrane region" description="Helical" evidence="1">
    <location>
        <begin position="116"/>
        <end position="137"/>
    </location>
</feature>
<dbReference type="CDD" id="cd02440">
    <property type="entry name" value="AdoMet_MTases"/>
    <property type="match status" value="1"/>
</dbReference>
<dbReference type="InterPro" id="IPR039769">
    <property type="entry name" value="Bud23-like"/>
</dbReference>
<reference evidence="4" key="2">
    <citation type="journal article" date="2017" name="Nat. Plants">
        <title>The Aegilops tauschii genome reveals multiple impacts of transposons.</title>
        <authorList>
            <person name="Zhao G."/>
            <person name="Zou C."/>
            <person name="Li K."/>
            <person name="Wang K."/>
            <person name="Li T."/>
            <person name="Gao L."/>
            <person name="Zhang X."/>
            <person name="Wang H."/>
            <person name="Yang Z."/>
            <person name="Liu X."/>
            <person name="Jiang W."/>
            <person name="Mao L."/>
            <person name="Kong X."/>
            <person name="Jiao Y."/>
            <person name="Jia J."/>
        </authorList>
    </citation>
    <scope>NUCLEOTIDE SEQUENCE [LARGE SCALE GENOMIC DNA]</scope>
    <source>
        <strain evidence="4">cv. AL8/78</strain>
    </source>
</reference>
<reference evidence="4" key="1">
    <citation type="journal article" date="2014" name="Science">
        <title>Ancient hybridizations among the ancestral genomes of bread wheat.</title>
        <authorList>
            <consortium name="International Wheat Genome Sequencing Consortium,"/>
            <person name="Marcussen T."/>
            <person name="Sandve S.R."/>
            <person name="Heier L."/>
            <person name="Spannagl M."/>
            <person name="Pfeifer M."/>
            <person name="Jakobsen K.S."/>
            <person name="Wulff B.B."/>
            <person name="Steuernagel B."/>
            <person name="Mayer K.F."/>
            <person name="Olsen O.A."/>
        </authorList>
    </citation>
    <scope>NUCLEOTIDE SEQUENCE [LARGE SCALE GENOMIC DNA]</scope>
    <source>
        <strain evidence="4">cv. AL8/78</strain>
    </source>
</reference>
<dbReference type="Pfam" id="PF13649">
    <property type="entry name" value="Methyltransf_25"/>
    <property type="match status" value="1"/>
</dbReference>
<reference evidence="3" key="3">
    <citation type="journal article" date="2017" name="Nature">
        <title>Genome sequence of the progenitor of the wheat D genome Aegilops tauschii.</title>
        <authorList>
            <person name="Luo M.C."/>
            <person name="Gu Y.Q."/>
            <person name="Puiu D."/>
            <person name="Wang H."/>
            <person name="Twardziok S.O."/>
            <person name="Deal K.R."/>
            <person name="Huo N."/>
            <person name="Zhu T."/>
            <person name="Wang L."/>
            <person name="Wang Y."/>
            <person name="McGuire P.E."/>
            <person name="Liu S."/>
            <person name="Long H."/>
            <person name="Ramasamy R.K."/>
            <person name="Rodriguez J.C."/>
            <person name="Van S.L."/>
            <person name="Yuan L."/>
            <person name="Wang Z."/>
            <person name="Xia Z."/>
            <person name="Xiao L."/>
            <person name="Anderson O.D."/>
            <person name="Ouyang S."/>
            <person name="Liang Y."/>
            <person name="Zimin A.V."/>
            <person name="Pertea G."/>
            <person name="Qi P."/>
            <person name="Bennetzen J.L."/>
            <person name="Dai X."/>
            <person name="Dawson M.W."/>
            <person name="Muller H.G."/>
            <person name="Kugler K."/>
            <person name="Rivarola-Duarte L."/>
            <person name="Spannagl M."/>
            <person name="Mayer K.F.X."/>
            <person name="Lu F.H."/>
            <person name="Bevan M.W."/>
            <person name="Leroy P."/>
            <person name="Li P."/>
            <person name="You F.M."/>
            <person name="Sun Q."/>
            <person name="Liu Z."/>
            <person name="Lyons E."/>
            <person name="Wicker T."/>
            <person name="Salzberg S.L."/>
            <person name="Devos K.M."/>
            <person name="Dvorak J."/>
        </authorList>
    </citation>
    <scope>NUCLEOTIDE SEQUENCE [LARGE SCALE GENOMIC DNA]</scope>
    <source>
        <strain evidence="3">cv. AL8/78</strain>
    </source>
</reference>
<organism evidence="3 4">
    <name type="scientific">Aegilops tauschii subsp. strangulata</name>
    <name type="common">Goatgrass</name>
    <dbReference type="NCBI Taxonomy" id="200361"/>
    <lineage>
        <taxon>Eukaryota</taxon>
        <taxon>Viridiplantae</taxon>
        <taxon>Streptophyta</taxon>
        <taxon>Embryophyta</taxon>
        <taxon>Tracheophyta</taxon>
        <taxon>Spermatophyta</taxon>
        <taxon>Magnoliopsida</taxon>
        <taxon>Liliopsida</taxon>
        <taxon>Poales</taxon>
        <taxon>Poaceae</taxon>
        <taxon>BOP clade</taxon>
        <taxon>Pooideae</taxon>
        <taxon>Triticodae</taxon>
        <taxon>Triticeae</taxon>
        <taxon>Triticinae</taxon>
        <taxon>Aegilops</taxon>
    </lineage>
</organism>
<dbReference type="Gene3D" id="3.40.50.150">
    <property type="entry name" value="Vaccinia Virus protein VP39"/>
    <property type="match status" value="1"/>
</dbReference>
<dbReference type="InterPro" id="IPR041698">
    <property type="entry name" value="Methyltransf_25"/>
</dbReference>
<evidence type="ECO:0000259" key="2">
    <source>
        <dbReference type="Pfam" id="PF13649"/>
    </source>
</evidence>
<dbReference type="GO" id="GO:0005730">
    <property type="term" value="C:nucleolus"/>
    <property type="evidence" value="ECO:0007669"/>
    <property type="project" value="TreeGrafter"/>
</dbReference>
<dbReference type="Gramene" id="AET6Gv20916900.4">
    <property type="protein sequence ID" value="AET6Gv20916900.4"/>
    <property type="gene ID" value="AET6Gv20916900"/>
</dbReference>
<accession>A0A453PYW5</accession>
<dbReference type="Proteomes" id="UP000015105">
    <property type="component" value="Chromosome 6D"/>
</dbReference>
<dbReference type="GO" id="GO:0016435">
    <property type="term" value="F:rRNA (guanine) methyltransferase activity"/>
    <property type="evidence" value="ECO:0007669"/>
    <property type="project" value="InterPro"/>
</dbReference>
<dbReference type="AlphaFoldDB" id="A0A453PYW5"/>
<reference evidence="3" key="5">
    <citation type="journal article" date="2021" name="G3 (Bethesda)">
        <title>Aegilops tauschii genome assembly Aet v5.0 features greater sequence contiguity and improved annotation.</title>
        <authorList>
            <person name="Wang L."/>
            <person name="Zhu T."/>
            <person name="Rodriguez J.C."/>
            <person name="Deal K.R."/>
            <person name="Dubcovsky J."/>
            <person name="McGuire P.E."/>
            <person name="Lux T."/>
            <person name="Spannagl M."/>
            <person name="Mayer K.F.X."/>
            <person name="Baldrich P."/>
            <person name="Meyers B.C."/>
            <person name="Huo N."/>
            <person name="Gu Y.Q."/>
            <person name="Zhou H."/>
            <person name="Devos K.M."/>
            <person name="Bennetzen J.L."/>
            <person name="Unver T."/>
            <person name="Budak H."/>
            <person name="Gulick P.J."/>
            <person name="Galiba G."/>
            <person name="Kalapos B."/>
            <person name="Nelson D.R."/>
            <person name="Li P."/>
            <person name="You F.M."/>
            <person name="Luo M.C."/>
            <person name="Dvorak J."/>
        </authorList>
    </citation>
    <scope>NUCLEOTIDE SEQUENCE [LARGE SCALE GENOMIC DNA]</scope>
    <source>
        <strain evidence="3">cv. AL8/78</strain>
    </source>
</reference>
<dbReference type="GO" id="GO:0070476">
    <property type="term" value="P:rRNA (guanine-N7)-methylation"/>
    <property type="evidence" value="ECO:0007669"/>
    <property type="project" value="InterPro"/>
</dbReference>
<dbReference type="PANTHER" id="PTHR12734:SF0">
    <property type="entry name" value="18S RRNA (GUANINE-N(7))-METHYLTRANSFERASE-RELATED"/>
    <property type="match status" value="1"/>
</dbReference>
<dbReference type="EnsemblPlants" id="AET6Gv20916900.4">
    <property type="protein sequence ID" value="AET6Gv20916900.4"/>
    <property type="gene ID" value="AET6Gv20916900"/>
</dbReference>
<dbReference type="InterPro" id="IPR029063">
    <property type="entry name" value="SAM-dependent_MTases_sf"/>
</dbReference>
<name>A0A453PYW5_AEGTS</name>
<proteinExistence type="predicted"/>
<keyword evidence="1" id="KW-0472">Membrane</keyword>